<dbReference type="PANTHER" id="PTHR46487">
    <property type="entry name" value="DNA REPAIR PROTEIN XRCC3"/>
    <property type="match status" value="1"/>
</dbReference>
<accession>A0AAQ3QNV5</accession>
<dbReference type="GO" id="GO:0005657">
    <property type="term" value="C:replication fork"/>
    <property type="evidence" value="ECO:0007669"/>
    <property type="project" value="TreeGrafter"/>
</dbReference>
<dbReference type="InterPro" id="IPR013632">
    <property type="entry name" value="Rad51_C"/>
</dbReference>
<evidence type="ECO:0000259" key="3">
    <source>
        <dbReference type="PROSITE" id="PS50162"/>
    </source>
</evidence>
<evidence type="ECO:0000256" key="1">
    <source>
        <dbReference type="ARBA" id="ARBA00022741"/>
    </source>
</evidence>
<evidence type="ECO:0000313" key="4">
    <source>
        <dbReference type="EMBL" id="WOL19731.1"/>
    </source>
</evidence>
<keyword evidence="5" id="KW-1185">Reference proteome</keyword>
<dbReference type="PRINTS" id="PR01874">
    <property type="entry name" value="DNAREPAIRADA"/>
</dbReference>
<gene>
    <name evidence="4" type="ORF">Cni_G28533</name>
</gene>
<evidence type="ECO:0000313" key="5">
    <source>
        <dbReference type="Proteomes" id="UP001327560"/>
    </source>
</evidence>
<keyword evidence="2" id="KW-0067">ATP-binding</keyword>
<dbReference type="PROSITE" id="PS50162">
    <property type="entry name" value="RECA_2"/>
    <property type="match status" value="1"/>
</dbReference>
<feature type="domain" description="RecA family profile 1" evidence="3">
    <location>
        <begin position="14"/>
        <end position="188"/>
    </location>
</feature>
<dbReference type="GO" id="GO:0005524">
    <property type="term" value="F:ATP binding"/>
    <property type="evidence" value="ECO:0007669"/>
    <property type="project" value="UniProtKB-KW"/>
</dbReference>
<sequence length="280" mass="30179">MVPVIEPLNPLHLPPQKLTLGCPVLDRLLRGGLPVGSVTEIAGESAAGKTQLCLQLLLSALLPPSRGGLSASSLFIHSEFPFPLRRLRSLSSSASLENPLDHIFVAAAHSPYDLLSLLAAADSLFACPPTHLPVRLIVVDSIAALFRSDFDNTPSDLKKRSFLFFKIAAKLKEQARRFGSVVVVTNQVVDVVGSEEGANGLRLGNYACLYSSGRRVSPALGLSWANCVNTRLFLSRSDEVSNSSGLSRTRRRMQVVFAPHLPEGSSEFAIVRDGVFGIDH</sequence>
<dbReference type="GO" id="GO:0033065">
    <property type="term" value="C:Rad51C-XRCC3 complex"/>
    <property type="evidence" value="ECO:0007669"/>
    <property type="project" value="TreeGrafter"/>
</dbReference>
<dbReference type="GO" id="GO:0071140">
    <property type="term" value="P:resolution of mitotic recombination intermediates"/>
    <property type="evidence" value="ECO:0007669"/>
    <property type="project" value="TreeGrafter"/>
</dbReference>
<dbReference type="InterPro" id="IPR020588">
    <property type="entry name" value="RecA_ATP-bd"/>
</dbReference>
<protein>
    <recommendedName>
        <fullName evidence="3">RecA family profile 1 domain-containing protein</fullName>
    </recommendedName>
</protein>
<dbReference type="GO" id="GO:0045003">
    <property type="term" value="P:double-strand break repair via synthesis-dependent strand annealing"/>
    <property type="evidence" value="ECO:0007669"/>
    <property type="project" value="TreeGrafter"/>
</dbReference>
<dbReference type="PANTHER" id="PTHR46487:SF1">
    <property type="entry name" value="DNA REPAIR PROTEIN XRCC3"/>
    <property type="match status" value="1"/>
</dbReference>
<dbReference type="Pfam" id="PF08423">
    <property type="entry name" value="Rad51"/>
    <property type="match status" value="1"/>
</dbReference>
<dbReference type="GO" id="GO:0140664">
    <property type="term" value="F:ATP-dependent DNA damage sensor activity"/>
    <property type="evidence" value="ECO:0007669"/>
    <property type="project" value="InterPro"/>
</dbReference>
<dbReference type="GO" id="GO:0000400">
    <property type="term" value="F:four-way junction DNA binding"/>
    <property type="evidence" value="ECO:0007669"/>
    <property type="project" value="TreeGrafter"/>
</dbReference>
<dbReference type="InterPro" id="IPR016467">
    <property type="entry name" value="DNA_recomb/repair_RecA-like"/>
</dbReference>
<dbReference type="GO" id="GO:0090656">
    <property type="term" value="P:t-circle formation"/>
    <property type="evidence" value="ECO:0007669"/>
    <property type="project" value="TreeGrafter"/>
</dbReference>
<reference evidence="4 5" key="1">
    <citation type="submission" date="2023-10" db="EMBL/GenBank/DDBJ databases">
        <title>Chromosome-scale genome assembly provides insights into flower coloration mechanisms of Canna indica.</title>
        <authorList>
            <person name="Li C."/>
        </authorList>
    </citation>
    <scope>NUCLEOTIDE SEQUENCE [LARGE SCALE GENOMIC DNA]</scope>
    <source>
        <tissue evidence="4">Flower</tissue>
    </source>
</reference>
<dbReference type="InterPro" id="IPR027417">
    <property type="entry name" value="P-loop_NTPase"/>
</dbReference>
<dbReference type="GO" id="GO:0000722">
    <property type="term" value="P:telomere maintenance via recombination"/>
    <property type="evidence" value="ECO:0007669"/>
    <property type="project" value="TreeGrafter"/>
</dbReference>
<dbReference type="PIRSF" id="PIRSF005856">
    <property type="entry name" value="Rad51"/>
    <property type="match status" value="1"/>
</dbReference>
<dbReference type="EMBL" id="CP136898">
    <property type="protein sequence ID" value="WOL19731.1"/>
    <property type="molecule type" value="Genomic_DNA"/>
</dbReference>
<proteinExistence type="predicted"/>
<organism evidence="4 5">
    <name type="scientific">Canna indica</name>
    <name type="common">Indian-shot</name>
    <dbReference type="NCBI Taxonomy" id="4628"/>
    <lineage>
        <taxon>Eukaryota</taxon>
        <taxon>Viridiplantae</taxon>
        <taxon>Streptophyta</taxon>
        <taxon>Embryophyta</taxon>
        <taxon>Tracheophyta</taxon>
        <taxon>Spermatophyta</taxon>
        <taxon>Magnoliopsida</taxon>
        <taxon>Liliopsida</taxon>
        <taxon>Zingiberales</taxon>
        <taxon>Cannaceae</taxon>
        <taxon>Canna</taxon>
    </lineage>
</organism>
<name>A0AAQ3QNV5_9LILI</name>
<dbReference type="AlphaFoldDB" id="A0AAQ3QNV5"/>
<evidence type="ECO:0000256" key="2">
    <source>
        <dbReference type="ARBA" id="ARBA00022840"/>
    </source>
</evidence>
<dbReference type="Gene3D" id="3.40.50.300">
    <property type="entry name" value="P-loop containing nucleotide triphosphate hydrolases"/>
    <property type="match status" value="1"/>
</dbReference>
<dbReference type="Proteomes" id="UP001327560">
    <property type="component" value="Chromosome 9"/>
</dbReference>
<keyword evidence="1" id="KW-0547">Nucleotide-binding</keyword>
<dbReference type="SUPFAM" id="SSF52540">
    <property type="entry name" value="P-loop containing nucleoside triphosphate hydrolases"/>
    <property type="match status" value="1"/>
</dbReference>